<keyword evidence="1" id="KW-0472">Membrane</keyword>
<protein>
    <submittedName>
        <fullName evidence="2">Uncharacterized protein</fullName>
    </submittedName>
</protein>
<gene>
    <name evidence="2" type="ORF">DET48_11140</name>
</gene>
<organism evidence="2 3">
    <name type="scientific">Vibrio diazotrophicus</name>
    <dbReference type="NCBI Taxonomy" id="685"/>
    <lineage>
        <taxon>Bacteria</taxon>
        <taxon>Pseudomonadati</taxon>
        <taxon>Pseudomonadota</taxon>
        <taxon>Gammaproteobacteria</taxon>
        <taxon>Vibrionales</taxon>
        <taxon>Vibrionaceae</taxon>
        <taxon>Vibrio</taxon>
    </lineage>
</organism>
<keyword evidence="1" id="KW-0812">Transmembrane</keyword>
<name>A0A329E8P6_VIBDI</name>
<evidence type="ECO:0000313" key="3">
    <source>
        <dbReference type="Proteomes" id="UP000248729"/>
    </source>
</evidence>
<keyword evidence="1" id="KW-1133">Transmembrane helix</keyword>
<dbReference type="EMBL" id="QLTR01000011">
    <property type="protein sequence ID" value="RAS63491.1"/>
    <property type="molecule type" value="Genomic_DNA"/>
</dbReference>
<comment type="caution">
    <text evidence="2">The sequence shown here is derived from an EMBL/GenBank/DDBJ whole genome shotgun (WGS) entry which is preliminary data.</text>
</comment>
<proteinExistence type="predicted"/>
<reference evidence="2 3" key="1">
    <citation type="submission" date="2018-06" db="EMBL/GenBank/DDBJ databases">
        <title>Freshwater and sediment microbial communities from various areas in North America, analyzing microbe dynamics in response to fracking.</title>
        <authorList>
            <person name="Lamendella R."/>
        </authorList>
    </citation>
    <scope>NUCLEOTIDE SEQUENCE [LARGE SCALE GENOMIC DNA]</scope>
    <source>
        <strain evidence="2 3">99A</strain>
    </source>
</reference>
<dbReference type="AlphaFoldDB" id="A0A329E8P6"/>
<sequence length="78" mass="8987">MCLFLRLIHIKVNFLHLMCALSLIFYTYKVKNLFYVAKIVTSIVLECCQPYIGAVNFGGNLINSRLETIRMRGFYSGC</sequence>
<evidence type="ECO:0000256" key="1">
    <source>
        <dbReference type="SAM" id="Phobius"/>
    </source>
</evidence>
<evidence type="ECO:0000313" key="2">
    <source>
        <dbReference type="EMBL" id="RAS63491.1"/>
    </source>
</evidence>
<dbReference type="Proteomes" id="UP000248729">
    <property type="component" value="Unassembled WGS sequence"/>
</dbReference>
<accession>A0A329E8P6</accession>
<feature type="transmembrane region" description="Helical" evidence="1">
    <location>
        <begin position="12"/>
        <end position="28"/>
    </location>
</feature>